<dbReference type="OMA" id="LAWPSNI"/>
<dbReference type="EnsemblPlants" id="ORUFI03G21140.1">
    <property type="protein sequence ID" value="ORUFI03G21140.1"/>
    <property type="gene ID" value="ORUFI03G21140"/>
</dbReference>
<evidence type="ECO:0000313" key="2">
    <source>
        <dbReference type="EnsemblPlants" id="ORUFI03G21140.1"/>
    </source>
</evidence>
<evidence type="ECO:0000313" key="3">
    <source>
        <dbReference type="Proteomes" id="UP000008022"/>
    </source>
</evidence>
<name>A0A0E0NW65_ORYRU</name>
<dbReference type="Proteomes" id="UP000008022">
    <property type="component" value="Unassembled WGS sequence"/>
</dbReference>
<dbReference type="Gramene" id="ORUFI03G21140.1">
    <property type="protein sequence ID" value="ORUFI03G21140.1"/>
    <property type="gene ID" value="ORUFI03G21140"/>
</dbReference>
<feature type="compositionally biased region" description="Polar residues" evidence="1">
    <location>
        <begin position="135"/>
        <end position="144"/>
    </location>
</feature>
<sequence length="151" mass="16368">MTTRISSVGGAPHLRHCLGFGPCVGATDEATVHHGQATLPLPRAVLRYEYMRWGEPMISDPVTLLEKEVIPLPNARQGEKEHQCLAWPSNIFHGCLPSAHGRGRARDTGEGEGDGEGGEEGEELAASMHMHVSHESNSSRQPNLATMLLKD</sequence>
<dbReference type="HOGENOM" id="CLU_153474_0_0_1"/>
<feature type="compositionally biased region" description="Acidic residues" evidence="1">
    <location>
        <begin position="110"/>
        <end position="123"/>
    </location>
</feature>
<reference evidence="3" key="1">
    <citation type="submission" date="2013-06" db="EMBL/GenBank/DDBJ databases">
        <authorList>
            <person name="Zhao Q."/>
        </authorList>
    </citation>
    <scope>NUCLEOTIDE SEQUENCE</scope>
    <source>
        <strain evidence="3">cv. W1943</strain>
    </source>
</reference>
<dbReference type="AlphaFoldDB" id="A0A0E0NW65"/>
<protein>
    <submittedName>
        <fullName evidence="2">Uncharacterized protein</fullName>
    </submittedName>
</protein>
<keyword evidence="3" id="KW-1185">Reference proteome</keyword>
<reference evidence="2" key="2">
    <citation type="submission" date="2015-06" db="UniProtKB">
        <authorList>
            <consortium name="EnsemblPlants"/>
        </authorList>
    </citation>
    <scope>IDENTIFICATION</scope>
</reference>
<organism evidence="2 3">
    <name type="scientific">Oryza rufipogon</name>
    <name type="common">Brownbeard rice</name>
    <name type="synonym">Asian wild rice</name>
    <dbReference type="NCBI Taxonomy" id="4529"/>
    <lineage>
        <taxon>Eukaryota</taxon>
        <taxon>Viridiplantae</taxon>
        <taxon>Streptophyta</taxon>
        <taxon>Embryophyta</taxon>
        <taxon>Tracheophyta</taxon>
        <taxon>Spermatophyta</taxon>
        <taxon>Magnoliopsida</taxon>
        <taxon>Liliopsida</taxon>
        <taxon>Poales</taxon>
        <taxon>Poaceae</taxon>
        <taxon>BOP clade</taxon>
        <taxon>Oryzoideae</taxon>
        <taxon>Oryzeae</taxon>
        <taxon>Oryzinae</taxon>
        <taxon>Oryza</taxon>
    </lineage>
</organism>
<accession>A0A0E0NW65</accession>
<proteinExistence type="predicted"/>
<feature type="region of interest" description="Disordered" evidence="1">
    <location>
        <begin position="101"/>
        <end position="151"/>
    </location>
</feature>
<evidence type="ECO:0000256" key="1">
    <source>
        <dbReference type="SAM" id="MobiDB-lite"/>
    </source>
</evidence>